<proteinExistence type="predicted"/>
<evidence type="ECO:0000313" key="1">
    <source>
        <dbReference type="EMBL" id="RAJ05441.1"/>
    </source>
</evidence>
<accession>A0A327QMF0</accession>
<name>A0A327QMF0_9BACT</name>
<dbReference type="RefSeq" id="WP_111598029.1">
    <property type="nucleotide sequence ID" value="NZ_QLLL01000004.1"/>
</dbReference>
<evidence type="ECO:0000313" key="2">
    <source>
        <dbReference type="Proteomes" id="UP000249547"/>
    </source>
</evidence>
<reference evidence="1 2" key="1">
    <citation type="submission" date="2018-06" db="EMBL/GenBank/DDBJ databases">
        <title>Genomic Encyclopedia of Archaeal and Bacterial Type Strains, Phase II (KMG-II): from individual species to whole genera.</title>
        <authorList>
            <person name="Goeker M."/>
        </authorList>
    </citation>
    <scope>NUCLEOTIDE SEQUENCE [LARGE SCALE GENOMIC DNA]</scope>
    <source>
        <strain evidence="1 2">DSM 23857</strain>
    </source>
</reference>
<dbReference type="Proteomes" id="UP000249547">
    <property type="component" value="Unassembled WGS sequence"/>
</dbReference>
<dbReference type="InterPro" id="IPR046136">
    <property type="entry name" value="DUF6138"/>
</dbReference>
<organism evidence="1 2">
    <name type="scientific">Chitinophaga skermanii</name>
    <dbReference type="NCBI Taxonomy" id="331697"/>
    <lineage>
        <taxon>Bacteria</taxon>
        <taxon>Pseudomonadati</taxon>
        <taxon>Bacteroidota</taxon>
        <taxon>Chitinophagia</taxon>
        <taxon>Chitinophagales</taxon>
        <taxon>Chitinophagaceae</taxon>
        <taxon>Chitinophaga</taxon>
    </lineage>
</organism>
<dbReference type="OrthoDB" id="1089802at2"/>
<keyword evidence="2" id="KW-1185">Reference proteome</keyword>
<comment type="caution">
    <text evidence="1">The sequence shown here is derived from an EMBL/GenBank/DDBJ whole genome shotgun (WGS) entry which is preliminary data.</text>
</comment>
<protein>
    <submittedName>
        <fullName evidence="1">Uncharacterized protein</fullName>
    </submittedName>
</protein>
<gene>
    <name evidence="1" type="ORF">LX64_02599</name>
</gene>
<dbReference type="EMBL" id="QLLL01000004">
    <property type="protein sequence ID" value="RAJ05441.1"/>
    <property type="molecule type" value="Genomic_DNA"/>
</dbReference>
<sequence>MNKAIETIVSEIVAGIKELIVRLELKRNPPEIIKRSPLQVGIFSFTRFEYAHGKLKLFSTDLDFGGPDLIIPVRDEQLSFTEEEWRALDALWLKAMEEMIVVFDENAVLDFNYTAIGTIGAGSQKRTTTLFEHTSVPKQAKLQNIVEQYIASKVVDGEYPTKELDTFFLSRHLLNPALYGKILPTEIMFIYERILALNKENPTAQQEHRRTFIQALRNWVEETFLPLYFNIQKEEFSNTIYTLQPHHPLPDPALLELVLFTAGKVIRHEANYMRSTGIEFIKLAGQLGSKTAPIMLQSGSGKFEAIVTKDVKCTANDTFGTIQIHILQEKMEAYQTALQYIIGLLENGFPRSYSIQLKAKSKHVLPIKKLGKTPTHQFFANALQYPELHPLLAKYATTAMLEYEWYDDAADEYCAMPGTYAVFGLALASPAYFDLVKQYMEQVDEEHQSVQNHFTIAWAEQYGVTPTTIPTLVNCMMACQEMRPPKLFAQFETTENITALQQLITGMEDYEQAHIVSMIWGDVAKLKQKAKKKDAAPALLGLVSVLKD</sequence>
<dbReference type="Pfam" id="PF19635">
    <property type="entry name" value="DUF6138"/>
    <property type="match status" value="1"/>
</dbReference>
<dbReference type="AlphaFoldDB" id="A0A327QMF0"/>